<keyword evidence="5" id="KW-1185">Reference proteome</keyword>
<dbReference type="SUPFAM" id="SSF63763">
    <property type="entry name" value="SAND domain-like"/>
    <property type="match status" value="1"/>
</dbReference>
<dbReference type="GO" id="GO:0005667">
    <property type="term" value="C:transcription regulator complex"/>
    <property type="evidence" value="ECO:0007669"/>
    <property type="project" value="TreeGrafter"/>
</dbReference>
<dbReference type="EMBL" id="BLXT01000300">
    <property type="protein sequence ID" value="GFN75894.1"/>
    <property type="molecule type" value="Genomic_DNA"/>
</dbReference>
<dbReference type="InterPro" id="IPR009061">
    <property type="entry name" value="DNA-bd_dom_put_sf"/>
</dbReference>
<comment type="similarity">
    <text evidence="1">Belongs to the SKI family.</text>
</comment>
<dbReference type="SMART" id="SM01046">
    <property type="entry name" value="c-SKI_SMAD_bind"/>
    <property type="match status" value="1"/>
</dbReference>
<feature type="region of interest" description="Disordered" evidence="2">
    <location>
        <begin position="288"/>
        <end position="388"/>
    </location>
</feature>
<dbReference type="AlphaFoldDB" id="A0AAV3XZK8"/>
<feature type="domain" description="c-SKI SMAD4-binding" evidence="3">
    <location>
        <begin position="201"/>
        <end position="294"/>
    </location>
</feature>
<dbReference type="Gene3D" id="3.10.390.10">
    <property type="entry name" value="SAND domain-like"/>
    <property type="match status" value="1"/>
</dbReference>
<dbReference type="FunFam" id="3.10.390.10:FF:000002">
    <property type="entry name" value="Putative ski oncogene"/>
    <property type="match status" value="1"/>
</dbReference>
<name>A0AAV3XZK8_9GAST</name>
<dbReference type="PANTHER" id="PTHR10005:SF25">
    <property type="entry name" value="SNO ONCOGENE, ISOFORM B"/>
    <property type="match status" value="1"/>
</dbReference>
<feature type="non-terminal residue" evidence="4">
    <location>
        <position position="453"/>
    </location>
</feature>
<dbReference type="InterPro" id="IPR014890">
    <property type="entry name" value="c-SKI_SMAD4-bd_dom"/>
</dbReference>
<dbReference type="InterPro" id="IPR023216">
    <property type="entry name" value="Tscrpt_reg_SKI_SnoN"/>
</dbReference>
<dbReference type="Proteomes" id="UP000735302">
    <property type="component" value="Unassembled WGS sequence"/>
</dbReference>
<evidence type="ECO:0000313" key="5">
    <source>
        <dbReference type="Proteomes" id="UP000735302"/>
    </source>
</evidence>
<feature type="compositionally biased region" description="Polar residues" evidence="2">
    <location>
        <begin position="370"/>
        <end position="384"/>
    </location>
</feature>
<dbReference type="InterPro" id="IPR010919">
    <property type="entry name" value="SAND-like_dom_sf"/>
</dbReference>
<dbReference type="GO" id="GO:0005634">
    <property type="term" value="C:nucleus"/>
    <property type="evidence" value="ECO:0007669"/>
    <property type="project" value="TreeGrafter"/>
</dbReference>
<organism evidence="4 5">
    <name type="scientific">Plakobranchus ocellatus</name>
    <dbReference type="NCBI Taxonomy" id="259542"/>
    <lineage>
        <taxon>Eukaryota</taxon>
        <taxon>Metazoa</taxon>
        <taxon>Spiralia</taxon>
        <taxon>Lophotrochozoa</taxon>
        <taxon>Mollusca</taxon>
        <taxon>Gastropoda</taxon>
        <taxon>Heterobranchia</taxon>
        <taxon>Euthyneura</taxon>
        <taxon>Panpulmonata</taxon>
        <taxon>Sacoglossa</taxon>
        <taxon>Placobranchoidea</taxon>
        <taxon>Plakobranchidae</taxon>
        <taxon>Plakobranchus</taxon>
    </lineage>
</organism>
<feature type="compositionally biased region" description="Low complexity" evidence="2">
    <location>
        <begin position="315"/>
        <end position="324"/>
    </location>
</feature>
<evidence type="ECO:0000313" key="4">
    <source>
        <dbReference type="EMBL" id="GFN75894.1"/>
    </source>
</evidence>
<dbReference type="Pfam" id="PF02437">
    <property type="entry name" value="Ski_Sno_DHD"/>
    <property type="match status" value="1"/>
</dbReference>
<reference evidence="4 5" key="1">
    <citation type="journal article" date="2021" name="Elife">
        <title>Chloroplast acquisition without the gene transfer in kleptoplastic sea slugs, Plakobranchus ocellatus.</title>
        <authorList>
            <person name="Maeda T."/>
            <person name="Takahashi S."/>
            <person name="Yoshida T."/>
            <person name="Shimamura S."/>
            <person name="Takaki Y."/>
            <person name="Nagai Y."/>
            <person name="Toyoda A."/>
            <person name="Suzuki Y."/>
            <person name="Arimoto A."/>
            <person name="Ishii H."/>
            <person name="Satoh N."/>
            <person name="Nishiyama T."/>
            <person name="Hasebe M."/>
            <person name="Maruyama T."/>
            <person name="Minagawa J."/>
            <person name="Obokata J."/>
            <person name="Shigenobu S."/>
        </authorList>
    </citation>
    <scope>NUCLEOTIDE SEQUENCE [LARGE SCALE GENOMIC DNA]</scope>
</reference>
<dbReference type="InterPro" id="IPR003380">
    <property type="entry name" value="SKI/SNO/DAC"/>
</dbReference>
<dbReference type="InterPro" id="IPR037000">
    <property type="entry name" value="Ski_DNA-bd_sf"/>
</dbReference>
<dbReference type="GO" id="GO:0000981">
    <property type="term" value="F:DNA-binding transcription factor activity, RNA polymerase II-specific"/>
    <property type="evidence" value="ECO:0007669"/>
    <property type="project" value="TreeGrafter"/>
</dbReference>
<dbReference type="Pfam" id="PF08782">
    <property type="entry name" value="c-SKI_SMAD_bind"/>
    <property type="match status" value="1"/>
</dbReference>
<proteinExistence type="inferred from homology"/>
<dbReference type="GO" id="GO:0000978">
    <property type="term" value="F:RNA polymerase II cis-regulatory region sequence-specific DNA binding"/>
    <property type="evidence" value="ECO:0007669"/>
    <property type="project" value="TreeGrafter"/>
</dbReference>
<dbReference type="GO" id="GO:0046332">
    <property type="term" value="F:SMAD binding"/>
    <property type="evidence" value="ECO:0007669"/>
    <property type="project" value="InterPro"/>
</dbReference>
<dbReference type="PANTHER" id="PTHR10005">
    <property type="entry name" value="SKI ONCOGENE-RELATED"/>
    <property type="match status" value="1"/>
</dbReference>
<comment type="caution">
    <text evidence="4">The sequence shown here is derived from an EMBL/GenBank/DDBJ whole genome shotgun (WGS) entry which is preliminary data.</text>
</comment>
<evidence type="ECO:0000256" key="2">
    <source>
        <dbReference type="SAM" id="MobiDB-lite"/>
    </source>
</evidence>
<evidence type="ECO:0000256" key="1">
    <source>
        <dbReference type="ARBA" id="ARBA00009513"/>
    </source>
</evidence>
<evidence type="ECO:0000259" key="3">
    <source>
        <dbReference type="SMART" id="SM01046"/>
    </source>
</evidence>
<sequence>METYSSHVNPHVKRVVRNYQTAAVRSLNGPSLLSNTVPDNMSTMSGEDGDYHKVLVASKKHSDDKSDYDRTFATPAPFPVQQMPVFTPIDTSRSERSDTYLEGEMIACFTVGGEKRLCLPQILNTVLREFTLPQINSVCDDLHIFCSRCNKAQLETLKLLNILPPTAPSCGLITKTDSERLCNALLHSNPERSLEPPTPNSFKVYHECFGKCKGVFSPEAYTVPDSKCIRCLVCFGIFAPSKFVCHSHKSPENRTCHWGFDSANWRSYLLLAKDQNLSDGRLQEALDEMKGRFDPSHKKKRKQSPDRTAHRRSSSESTSGASSAKRAKTEPASPPSRSPSPTSRGRRHSAATGEAGQGRGAAGSRSSTSPNSAPEGTESATSPASWEESTRWRQVAAYNLWPQSLHEAIKEGKLLPPPPIMRECFVGILPPYLHTGPPVLQNPERVIPFSESE</sequence>
<protein>
    <submittedName>
        <fullName evidence="4">Ski oncogene-like</fullName>
    </submittedName>
</protein>
<gene>
    <name evidence="4" type="ORF">PoB_000240000</name>
</gene>
<dbReference type="GO" id="GO:0030514">
    <property type="term" value="P:negative regulation of BMP signaling pathway"/>
    <property type="evidence" value="ECO:0007669"/>
    <property type="project" value="TreeGrafter"/>
</dbReference>
<dbReference type="GO" id="GO:0005737">
    <property type="term" value="C:cytoplasm"/>
    <property type="evidence" value="ECO:0007669"/>
    <property type="project" value="TreeGrafter"/>
</dbReference>
<dbReference type="CDD" id="cd21079">
    <property type="entry name" value="DHD_Ski_Sno"/>
    <property type="match status" value="1"/>
</dbReference>
<dbReference type="FunFam" id="3.10.260.20:FF:000002">
    <property type="entry name" value="SKI-like oncogene a"/>
    <property type="match status" value="1"/>
</dbReference>
<accession>A0AAV3XZK8</accession>
<dbReference type="SUPFAM" id="SSF46955">
    <property type="entry name" value="Putative DNA-binding domain"/>
    <property type="match status" value="1"/>
</dbReference>
<dbReference type="Gene3D" id="3.10.260.20">
    <property type="entry name" value="Ski"/>
    <property type="match status" value="1"/>
</dbReference>